<proteinExistence type="predicted"/>
<feature type="compositionally biased region" description="Polar residues" evidence="1">
    <location>
        <begin position="58"/>
        <end position="68"/>
    </location>
</feature>
<feature type="compositionally biased region" description="Pro residues" evidence="1">
    <location>
        <begin position="14"/>
        <end position="24"/>
    </location>
</feature>
<name>A0A8K0JEW9_9TREE</name>
<comment type="caution">
    <text evidence="2">The sequence shown here is derived from an EMBL/GenBank/DDBJ whole genome shotgun (WGS) entry which is preliminary data.</text>
</comment>
<keyword evidence="3" id="KW-1185">Reference proteome</keyword>
<dbReference type="EMBL" id="JABELV010000208">
    <property type="protein sequence ID" value="KAG7528089.1"/>
    <property type="molecule type" value="Genomic_DNA"/>
</dbReference>
<reference evidence="2" key="1">
    <citation type="submission" date="2020-04" db="EMBL/GenBank/DDBJ databases">
        <title>Analysis of mating type loci in Filobasidium floriforme.</title>
        <authorList>
            <person name="Nowrousian M."/>
        </authorList>
    </citation>
    <scope>NUCLEOTIDE SEQUENCE</scope>
    <source>
        <strain evidence="2">CBS 6242</strain>
    </source>
</reference>
<feature type="compositionally biased region" description="Polar residues" evidence="1">
    <location>
        <begin position="1"/>
        <end position="11"/>
    </location>
</feature>
<sequence length="256" mass="28496">MDIGTTTTVTPMNDPLPPPPPPPQLQDELVQWERFLRSYSQGGFMADQAPCSPPLPLSKQTPSGQTDNVNASNPEEAYAFNVKEFQTAPVYDRVEIDLNTAKRVRTFMLGTGSCLLREGRGSRRGNGVSRSMICTRRIRFVVWVENFQSTVDLVHAFYGGKSIVTFTLFRGSSQEFMAVQGDPSTLKAAGLKNGMKVLPESSMCGHSVLWTDQDLVVKDLKEDWRYRGNPYVAPDGGLRSYRASVVTLQIDPTRRD</sequence>
<dbReference type="Proteomes" id="UP000812966">
    <property type="component" value="Unassembled WGS sequence"/>
</dbReference>
<gene>
    <name evidence="2" type="ORF">FFLO_06425</name>
</gene>
<evidence type="ECO:0000313" key="3">
    <source>
        <dbReference type="Proteomes" id="UP000812966"/>
    </source>
</evidence>
<organism evidence="2 3">
    <name type="scientific">Filobasidium floriforme</name>
    <dbReference type="NCBI Taxonomy" id="5210"/>
    <lineage>
        <taxon>Eukaryota</taxon>
        <taxon>Fungi</taxon>
        <taxon>Dikarya</taxon>
        <taxon>Basidiomycota</taxon>
        <taxon>Agaricomycotina</taxon>
        <taxon>Tremellomycetes</taxon>
        <taxon>Filobasidiales</taxon>
        <taxon>Filobasidiaceae</taxon>
        <taxon>Filobasidium</taxon>
    </lineage>
</organism>
<dbReference type="AlphaFoldDB" id="A0A8K0JEW9"/>
<protein>
    <submittedName>
        <fullName evidence="2">Uncharacterized protein</fullName>
    </submittedName>
</protein>
<feature type="region of interest" description="Disordered" evidence="1">
    <location>
        <begin position="47"/>
        <end position="68"/>
    </location>
</feature>
<evidence type="ECO:0000256" key="1">
    <source>
        <dbReference type="SAM" id="MobiDB-lite"/>
    </source>
</evidence>
<accession>A0A8K0JEW9</accession>
<feature type="region of interest" description="Disordered" evidence="1">
    <location>
        <begin position="1"/>
        <end position="26"/>
    </location>
</feature>
<evidence type="ECO:0000313" key="2">
    <source>
        <dbReference type="EMBL" id="KAG7528089.1"/>
    </source>
</evidence>